<dbReference type="InterPro" id="IPR049142">
    <property type="entry name" value="MS_channel_1st"/>
</dbReference>
<dbReference type="Proteomes" id="UP000500791">
    <property type="component" value="Chromosome"/>
</dbReference>
<dbReference type="EMBL" id="CP049811">
    <property type="protein sequence ID" value="QIK39474.1"/>
    <property type="molecule type" value="Genomic_DNA"/>
</dbReference>
<evidence type="ECO:0000256" key="1">
    <source>
        <dbReference type="ARBA" id="ARBA00004651"/>
    </source>
</evidence>
<dbReference type="InterPro" id="IPR011014">
    <property type="entry name" value="MscS_channel_TM-2"/>
</dbReference>
<keyword evidence="5 7" id="KW-1133">Transmembrane helix</keyword>
<keyword evidence="7" id="KW-0406">Ion transport</keyword>
<evidence type="ECO:0000256" key="6">
    <source>
        <dbReference type="ARBA" id="ARBA00023136"/>
    </source>
</evidence>
<dbReference type="InterPro" id="IPR049278">
    <property type="entry name" value="MS_channel_C"/>
</dbReference>
<dbReference type="GO" id="GO:0008381">
    <property type="term" value="F:mechanosensitive monoatomic ion channel activity"/>
    <property type="evidence" value="ECO:0007669"/>
    <property type="project" value="InterPro"/>
</dbReference>
<accession>A0A6G7VHK6</accession>
<evidence type="ECO:0000259" key="10">
    <source>
        <dbReference type="Pfam" id="PF21088"/>
    </source>
</evidence>
<evidence type="ECO:0000313" key="12">
    <source>
        <dbReference type="Proteomes" id="UP000500791"/>
    </source>
</evidence>
<evidence type="ECO:0000313" key="11">
    <source>
        <dbReference type="EMBL" id="QIK39474.1"/>
    </source>
</evidence>
<comment type="caution">
    <text evidence="7">Lacks conserved residue(s) required for the propagation of feature annotation.</text>
</comment>
<organism evidence="11 12">
    <name type="scientific">Pontivivens nitratireducens</name>
    <dbReference type="NCBI Taxonomy" id="2758038"/>
    <lineage>
        <taxon>Bacteria</taxon>
        <taxon>Pseudomonadati</taxon>
        <taxon>Pseudomonadota</taxon>
        <taxon>Alphaproteobacteria</taxon>
        <taxon>Rhodobacterales</taxon>
        <taxon>Paracoccaceae</taxon>
        <taxon>Pontivivens</taxon>
    </lineage>
</organism>
<dbReference type="KEGG" id="mon:G8E03_01085"/>
<feature type="transmembrane region" description="Helical" evidence="7">
    <location>
        <begin position="79"/>
        <end position="109"/>
    </location>
</feature>
<keyword evidence="7" id="KW-0407">Ion channel</keyword>
<dbReference type="Pfam" id="PF21088">
    <property type="entry name" value="MS_channel_1st"/>
    <property type="match status" value="1"/>
</dbReference>
<comment type="similarity">
    <text evidence="2 7">Belongs to the MscS (TC 1.A.23) family.</text>
</comment>
<keyword evidence="7" id="KW-0997">Cell inner membrane</keyword>
<dbReference type="Pfam" id="PF21082">
    <property type="entry name" value="MS_channel_3rd"/>
    <property type="match status" value="1"/>
</dbReference>
<evidence type="ECO:0000256" key="2">
    <source>
        <dbReference type="ARBA" id="ARBA00008017"/>
    </source>
</evidence>
<feature type="transmembrane region" description="Helical" evidence="7">
    <location>
        <begin position="12"/>
        <end position="29"/>
    </location>
</feature>
<dbReference type="RefSeq" id="WP_166187652.1">
    <property type="nucleotide sequence ID" value="NZ_CP049811.1"/>
</dbReference>
<keyword evidence="6 7" id="KW-0472">Membrane</keyword>
<reference evidence="11 12" key="1">
    <citation type="submission" date="2020-03" db="EMBL/GenBank/DDBJ databases">
        <title>Complete genome sequence of Monaibacterium sp. ALG8 with diverse plasmids.</title>
        <authorList>
            <person name="Sun C."/>
        </authorList>
    </citation>
    <scope>NUCLEOTIDE SEQUENCE [LARGE SCALE GENOMIC DNA]</scope>
    <source>
        <strain evidence="11 12">ALG8</strain>
    </source>
</reference>
<dbReference type="InterPro" id="IPR011066">
    <property type="entry name" value="MscS_channel_C_sf"/>
</dbReference>
<dbReference type="Gene3D" id="2.30.30.60">
    <property type="match status" value="1"/>
</dbReference>
<feature type="domain" description="Mechanosensitive ion channel MscS C-terminal" evidence="9">
    <location>
        <begin position="168"/>
        <end position="250"/>
    </location>
</feature>
<keyword evidence="3" id="KW-1003">Cell membrane</keyword>
<feature type="domain" description="Mechanosensitive ion channel MscS" evidence="8">
    <location>
        <begin position="96"/>
        <end position="161"/>
    </location>
</feature>
<name>A0A6G7VHK6_9RHOB</name>
<evidence type="ECO:0000256" key="7">
    <source>
        <dbReference type="RuleBase" id="RU369025"/>
    </source>
</evidence>
<dbReference type="GO" id="GO:0005886">
    <property type="term" value="C:plasma membrane"/>
    <property type="evidence" value="ECO:0007669"/>
    <property type="project" value="UniProtKB-SubCell"/>
</dbReference>
<proteinExistence type="inferred from homology"/>
<evidence type="ECO:0000256" key="3">
    <source>
        <dbReference type="ARBA" id="ARBA00022475"/>
    </source>
</evidence>
<dbReference type="InterPro" id="IPR023408">
    <property type="entry name" value="MscS_beta-dom_sf"/>
</dbReference>
<dbReference type="PANTHER" id="PTHR30221:SF1">
    <property type="entry name" value="SMALL-CONDUCTANCE MECHANOSENSITIVE CHANNEL"/>
    <property type="match status" value="1"/>
</dbReference>
<dbReference type="AlphaFoldDB" id="A0A6G7VHK6"/>
<dbReference type="InterPro" id="IPR006685">
    <property type="entry name" value="MscS_channel_2nd"/>
</dbReference>
<keyword evidence="4 7" id="KW-0812">Transmembrane</keyword>
<evidence type="ECO:0000259" key="9">
    <source>
        <dbReference type="Pfam" id="PF21082"/>
    </source>
</evidence>
<evidence type="ECO:0000256" key="5">
    <source>
        <dbReference type="ARBA" id="ARBA00022989"/>
    </source>
</evidence>
<dbReference type="SUPFAM" id="SSF82861">
    <property type="entry name" value="Mechanosensitive channel protein MscS (YggB), transmembrane region"/>
    <property type="match status" value="1"/>
</dbReference>
<keyword evidence="7" id="KW-0813">Transport</keyword>
<comment type="function">
    <text evidence="7">Mechanosensitive channel that participates in the regulation of osmotic pressure changes within the cell, opening in response to stretch forces in the membrane lipid bilayer, without the need for other proteins. Contributes to normal resistance to hypoosmotic shock. Forms an ion channel of 1.0 nanosiemens conductance with a slight preference for anions.</text>
</comment>
<dbReference type="Gene3D" id="3.30.70.100">
    <property type="match status" value="1"/>
</dbReference>
<gene>
    <name evidence="11" type="ORF">G8E03_01085</name>
</gene>
<dbReference type="Gene3D" id="1.10.287.1260">
    <property type="match status" value="1"/>
</dbReference>
<dbReference type="Pfam" id="PF00924">
    <property type="entry name" value="MS_channel_2nd"/>
    <property type="match status" value="1"/>
</dbReference>
<keyword evidence="12" id="KW-1185">Reference proteome</keyword>
<comment type="subunit">
    <text evidence="7">Homoheptamer.</text>
</comment>
<sequence>MEWWWLDLIFDVLVACIIAVVAVFLAGFVKRQVRNIGRRHDRFDETLFNFLGTVANYTVLTFALIFILARFGIQTASLIAVIGAAGLAIGLALQGTLSNLASGLMLLAFRPFKIGDYVSAGGQGGTVKEIGLFTCELTTPDNVQVFVPNSDIWSGPIQNYSAHDERRVDLVFGVGYGVNLKEAEQVIRDTLAEELRIHDDKPIFVKVTALGDSSVDLTVRVWVARADYLDVKCALLQAVKEAFDAAGIDIPFPTRTIVKA</sequence>
<feature type="transmembrane region" description="Helical" evidence="7">
    <location>
        <begin position="50"/>
        <end position="73"/>
    </location>
</feature>
<dbReference type="InterPro" id="IPR010920">
    <property type="entry name" value="LSM_dom_sf"/>
</dbReference>
<comment type="subcellular location">
    <subcellularLocation>
        <location evidence="7">Cell inner membrane</location>
        <topology evidence="7">Multi-pass membrane protein</topology>
    </subcellularLocation>
    <subcellularLocation>
        <location evidence="1">Cell membrane</location>
        <topology evidence="1">Multi-pass membrane protein</topology>
    </subcellularLocation>
</comment>
<dbReference type="SUPFAM" id="SSF50182">
    <property type="entry name" value="Sm-like ribonucleoproteins"/>
    <property type="match status" value="1"/>
</dbReference>
<dbReference type="SUPFAM" id="SSF82689">
    <property type="entry name" value="Mechanosensitive channel protein MscS (YggB), C-terminal domain"/>
    <property type="match status" value="1"/>
</dbReference>
<feature type="domain" description="Mechanosensitive ion channel transmembrane helices 2/3" evidence="10">
    <location>
        <begin position="54"/>
        <end position="94"/>
    </location>
</feature>
<evidence type="ECO:0000256" key="4">
    <source>
        <dbReference type="ARBA" id="ARBA00022692"/>
    </source>
</evidence>
<evidence type="ECO:0000259" key="8">
    <source>
        <dbReference type="Pfam" id="PF00924"/>
    </source>
</evidence>
<dbReference type="PANTHER" id="PTHR30221">
    <property type="entry name" value="SMALL-CONDUCTANCE MECHANOSENSITIVE CHANNEL"/>
    <property type="match status" value="1"/>
</dbReference>
<dbReference type="InterPro" id="IPR045275">
    <property type="entry name" value="MscS_archaea/bacteria_type"/>
</dbReference>
<protein>
    <recommendedName>
        <fullName evidence="7">Small-conductance mechanosensitive channel</fullName>
    </recommendedName>
</protein>